<accession>A0A1Y0HSL1</accession>
<feature type="transmembrane region" description="Helical" evidence="2">
    <location>
        <begin position="290"/>
        <end position="310"/>
    </location>
</feature>
<keyword evidence="2" id="KW-0812">Transmembrane</keyword>
<organism evidence="3 4">
    <name type="scientific">Cellulosimicrobium cellulans</name>
    <name type="common">Arthrobacter luteus</name>
    <dbReference type="NCBI Taxonomy" id="1710"/>
    <lineage>
        <taxon>Bacteria</taxon>
        <taxon>Bacillati</taxon>
        <taxon>Actinomycetota</taxon>
        <taxon>Actinomycetes</taxon>
        <taxon>Micrococcales</taxon>
        <taxon>Promicromonosporaceae</taxon>
        <taxon>Cellulosimicrobium</taxon>
    </lineage>
</organism>
<feature type="transmembrane region" description="Helical" evidence="2">
    <location>
        <begin position="91"/>
        <end position="109"/>
    </location>
</feature>
<keyword evidence="2" id="KW-0472">Membrane</keyword>
<feature type="compositionally biased region" description="Acidic residues" evidence="1">
    <location>
        <begin position="357"/>
        <end position="369"/>
    </location>
</feature>
<dbReference type="OrthoDB" id="5146950at2"/>
<sequence length="385" mass="38312">MPSSRTVPAVVVAGTLTALLWVVTGHLADWLSGTSLAVPGTLLRALLPHPTGAGGGPVSGSTLLTAALAGALVAAGTQLALRRLPSGTGRWATFLGVWFAVVAASALAATALGGWWGLVNGLLVGLAVVVTRALTDRRDDPAGTRHTRTPTTVRAWPAALAAGTTTGVLWAAAGVGRTLLPGAADPQSPWGVARDVVLLPSARLAVDRDALLADPVHLALPLGVGLAVGLLTALAARRLPPVEGRWALLLATWFACVAGAALAAAVPVVVSTVTAGGVLPDAGRALPVLQAGLGWGLVCGVLVAPLAVVVHRAAGAVPDAAGDTEEPWPAPAATPAAGRQESDAAAETGGSSTEPVDAAEETDGSDDTDREQVPSAQRDEVAAPV</sequence>
<dbReference type="RefSeq" id="WP_087470161.1">
    <property type="nucleotide sequence ID" value="NZ_CP021383.1"/>
</dbReference>
<protein>
    <submittedName>
        <fullName evidence="3">Uncharacterized protein</fullName>
    </submittedName>
</protein>
<keyword evidence="2" id="KW-1133">Transmembrane helix</keyword>
<dbReference type="KEGG" id="cceu:CBR64_06005"/>
<evidence type="ECO:0000256" key="2">
    <source>
        <dbReference type="SAM" id="Phobius"/>
    </source>
</evidence>
<dbReference type="AlphaFoldDB" id="A0A1Y0HSL1"/>
<feature type="transmembrane region" description="Helical" evidence="2">
    <location>
        <begin position="218"/>
        <end position="236"/>
    </location>
</feature>
<feature type="transmembrane region" description="Helical" evidence="2">
    <location>
        <begin position="115"/>
        <end position="134"/>
    </location>
</feature>
<gene>
    <name evidence="3" type="ORF">CBR64_06005</name>
</gene>
<feature type="transmembrane region" description="Helical" evidence="2">
    <location>
        <begin position="248"/>
        <end position="270"/>
    </location>
</feature>
<feature type="transmembrane region" description="Helical" evidence="2">
    <location>
        <begin position="155"/>
        <end position="173"/>
    </location>
</feature>
<evidence type="ECO:0000313" key="4">
    <source>
        <dbReference type="Proteomes" id="UP000196228"/>
    </source>
</evidence>
<evidence type="ECO:0000313" key="3">
    <source>
        <dbReference type="EMBL" id="ARU51109.1"/>
    </source>
</evidence>
<evidence type="ECO:0000256" key="1">
    <source>
        <dbReference type="SAM" id="MobiDB-lite"/>
    </source>
</evidence>
<feature type="region of interest" description="Disordered" evidence="1">
    <location>
        <begin position="319"/>
        <end position="385"/>
    </location>
</feature>
<feature type="transmembrane region" description="Helical" evidence="2">
    <location>
        <begin position="61"/>
        <end position="79"/>
    </location>
</feature>
<name>A0A1Y0HSL1_CELCE</name>
<reference evidence="3 4" key="1">
    <citation type="submission" date="2017-05" db="EMBL/GenBank/DDBJ databases">
        <authorList>
            <person name="Song R."/>
            <person name="Chenine A.L."/>
            <person name="Ruprecht R.M."/>
        </authorList>
    </citation>
    <scope>NUCLEOTIDE SEQUENCE [LARGE SCALE GENOMIC DNA]</scope>
    <source>
        <strain evidence="3 4">PSBB019</strain>
    </source>
</reference>
<dbReference type="EMBL" id="CP021383">
    <property type="protein sequence ID" value="ARU51109.1"/>
    <property type="molecule type" value="Genomic_DNA"/>
</dbReference>
<dbReference type="Proteomes" id="UP000196228">
    <property type="component" value="Chromosome"/>
</dbReference>
<proteinExistence type="predicted"/>